<dbReference type="InterPro" id="IPR036237">
    <property type="entry name" value="Xyl_isomerase-like_sf"/>
</dbReference>
<evidence type="ECO:0000256" key="7">
    <source>
        <dbReference type="ARBA" id="ARBA00023277"/>
    </source>
</evidence>
<evidence type="ECO:0000259" key="8">
    <source>
        <dbReference type="Pfam" id="PF01261"/>
    </source>
</evidence>
<dbReference type="PROSITE" id="PS51415">
    <property type="entry name" value="XYLOSE_ISOMERASE"/>
    <property type="match status" value="1"/>
</dbReference>
<evidence type="ECO:0000256" key="3">
    <source>
        <dbReference type="ARBA" id="ARBA00022490"/>
    </source>
</evidence>
<keyword evidence="4" id="KW-0479">Metal-binding</keyword>
<reference evidence="9 10" key="1">
    <citation type="submission" date="2023-08" db="EMBL/GenBank/DDBJ databases">
        <title>Genome sequence of Thermaerobacter compostii strain Ins1, a spore-forming filamentous bacterium isolated from a deep geothermal reservoir.</title>
        <authorList>
            <person name="Bregnard D."/>
            <person name="Gonzalez D."/>
            <person name="Junier P."/>
        </authorList>
    </citation>
    <scope>NUCLEOTIDE SEQUENCE [LARGE SCALE GENOMIC DNA]</scope>
    <source>
        <strain evidence="9 10">Ins1</strain>
    </source>
</reference>
<dbReference type="RefSeq" id="WP_318750486.1">
    <property type="nucleotide sequence ID" value="NZ_CP132508.1"/>
</dbReference>
<dbReference type="GO" id="GO:0016853">
    <property type="term" value="F:isomerase activity"/>
    <property type="evidence" value="ECO:0007669"/>
    <property type="project" value="UniProtKB-KW"/>
</dbReference>
<evidence type="ECO:0000256" key="4">
    <source>
        <dbReference type="ARBA" id="ARBA00022723"/>
    </source>
</evidence>
<dbReference type="InterPro" id="IPR050337">
    <property type="entry name" value="L-rhamnose_isomerase"/>
</dbReference>
<feature type="domain" description="Xylose isomerase-like TIM barrel" evidence="8">
    <location>
        <begin position="55"/>
        <end position="298"/>
    </location>
</feature>
<dbReference type="PANTHER" id="PTHR30268">
    <property type="entry name" value="L-RHAMNOSE ISOMERASE"/>
    <property type="match status" value="1"/>
</dbReference>
<dbReference type="Pfam" id="PF01261">
    <property type="entry name" value="AP_endonuc_2"/>
    <property type="match status" value="1"/>
</dbReference>
<evidence type="ECO:0000256" key="2">
    <source>
        <dbReference type="ARBA" id="ARBA00018232"/>
    </source>
</evidence>
<proteinExistence type="predicted"/>
<dbReference type="SUPFAM" id="SSF51658">
    <property type="entry name" value="Xylose isomerase-like"/>
    <property type="match status" value="1"/>
</dbReference>
<dbReference type="PANTHER" id="PTHR30268:SF0">
    <property type="entry name" value="L-RHAMNOSE ISOMERASE"/>
    <property type="match status" value="1"/>
</dbReference>
<name>A0ABZ0QNU7_9FIRM</name>
<dbReference type="EMBL" id="CP132508">
    <property type="protein sequence ID" value="WPD18683.1"/>
    <property type="molecule type" value="Genomic_DNA"/>
</dbReference>
<dbReference type="InterPro" id="IPR013022">
    <property type="entry name" value="Xyl_isomerase-like_TIM-brl"/>
</dbReference>
<protein>
    <recommendedName>
        <fullName evidence="2">Xylose isomerase</fullName>
    </recommendedName>
</protein>
<keyword evidence="6 9" id="KW-0413">Isomerase</keyword>
<keyword evidence="5" id="KW-0464">Manganese</keyword>
<gene>
    <name evidence="9" type="ORF">Q5761_10000</name>
</gene>
<keyword evidence="10" id="KW-1185">Reference proteome</keyword>
<evidence type="ECO:0000256" key="6">
    <source>
        <dbReference type="ARBA" id="ARBA00023235"/>
    </source>
</evidence>
<keyword evidence="7" id="KW-0119">Carbohydrate metabolism</keyword>
<organism evidence="9 10">
    <name type="scientific">Thermaerobacter composti</name>
    <dbReference type="NCBI Taxonomy" id="554949"/>
    <lineage>
        <taxon>Bacteria</taxon>
        <taxon>Bacillati</taxon>
        <taxon>Bacillota</taxon>
        <taxon>Clostridia</taxon>
        <taxon>Eubacteriales</taxon>
        <taxon>Clostridiales Family XVII. Incertae Sedis</taxon>
        <taxon>Thermaerobacter</taxon>
    </lineage>
</organism>
<evidence type="ECO:0000313" key="10">
    <source>
        <dbReference type="Proteomes" id="UP001304683"/>
    </source>
</evidence>
<dbReference type="InterPro" id="IPR001998">
    <property type="entry name" value="Xylose_isomerase"/>
</dbReference>
<dbReference type="Gene3D" id="3.20.20.150">
    <property type="entry name" value="Divalent-metal-dependent TIM barrel enzymes"/>
    <property type="match status" value="1"/>
</dbReference>
<keyword evidence="3" id="KW-0963">Cytoplasm</keyword>
<accession>A0ABZ0QNU7</accession>
<dbReference type="Proteomes" id="UP001304683">
    <property type="component" value="Chromosome"/>
</dbReference>
<evidence type="ECO:0000313" key="9">
    <source>
        <dbReference type="EMBL" id="WPD18683.1"/>
    </source>
</evidence>
<comment type="subcellular location">
    <subcellularLocation>
        <location evidence="1">Cytoplasm</location>
    </subcellularLocation>
</comment>
<evidence type="ECO:0000256" key="1">
    <source>
        <dbReference type="ARBA" id="ARBA00004496"/>
    </source>
</evidence>
<sequence length="355" mass="40190">MLEVSRKRWKTSVGIWAFGPAVTRFVPGGYKPELRSRDVPERLKWAVEGLGPLVDGYEFHYETEIDEDNAAKIQEILGRDHQVAMVCYGLVPNPRFQYGALANPDPARRREAVEHLKRGIDLAASLGAGFIYWPGNEGYNYPFQRDYARTWGHFIEGIQEAVEHANRRGVTFLLEHKNSEPAMRILMRNIGMALFIIKKLAEMGTDVSRVKINMDWQHLIMNGEPLGEYAGLLLAEGLLGHQHANSGWGSFDDDNMVGTQFIEQQVDLLRELLKGGYDGYIGFDLYPYTEDPIAAVRQSVIQLEFLLAIAERMDDEALAAAKARADAVGAYRAFWRAFGLDEEFERQVVAKYSRS</sequence>
<evidence type="ECO:0000256" key="5">
    <source>
        <dbReference type="ARBA" id="ARBA00023211"/>
    </source>
</evidence>